<keyword evidence="13" id="KW-0496">Mitochondrion</keyword>
<evidence type="ECO:0000256" key="3">
    <source>
        <dbReference type="ARBA" id="ARBA00004632"/>
    </source>
</evidence>
<dbReference type="Gene3D" id="3.10.129.10">
    <property type="entry name" value="Hotdog Thioesterase"/>
    <property type="match status" value="1"/>
</dbReference>
<dbReference type="EC" id="3.1.2.2" evidence="19"/>
<comment type="catalytic activity">
    <reaction evidence="22">
        <text>octanoyl-CoA + H2O = octanoate + CoA + H(+)</text>
        <dbReference type="Rhea" id="RHEA:30143"/>
        <dbReference type="ChEBI" id="CHEBI:15377"/>
        <dbReference type="ChEBI" id="CHEBI:15378"/>
        <dbReference type="ChEBI" id="CHEBI:25646"/>
        <dbReference type="ChEBI" id="CHEBI:57287"/>
        <dbReference type="ChEBI" id="CHEBI:57386"/>
    </reaction>
    <physiologicalReaction direction="left-to-right" evidence="22">
        <dbReference type="Rhea" id="RHEA:30144"/>
    </physiologicalReaction>
</comment>
<protein>
    <recommendedName>
        <fullName evidence="20">Acyl-coenzyme A thioesterase THEM4</fullName>
        <ecNumber evidence="19">3.1.2.2</ecNumber>
    </recommendedName>
    <alternativeName>
        <fullName evidence="21">Thioesterase superfamily member 4</fullName>
    </alternativeName>
</protein>
<evidence type="ECO:0000256" key="5">
    <source>
        <dbReference type="ARBA" id="ARBA00022475"/>
    </source>
</evidence>
<evidence type="ECO:0000256" key="20">
    <source>
        <dbReference type="ARBA" id="ARBA00040123"/>
    </source>
</evidence>
<dbReference type="SUPFAM" id="SSF54637">
    <property type="entry name" value="Thioesterase/thiol ester dehydrase-isomerase"/>
    <property type="match status" value="1"/>
</dbReference>
<feature type="domain" description="Thioesterase" evidence="27">
    <location>
        <begin position="74"/>
        <end position="134"/>
    </location>
</feature>
<reference evidence="28" key="1">
    <citation type="submission" date="2014-05" db="EMBL/GenBank/DDBJ databases">
        <title>Key roles for freshwater Actinobacteria revealed by deep metagenomic sequencing.</title>
        <authorList>
            <person name="Ghai R."/>
            <person name="Mizuno C.M."/>
            <person name="Picazo A."/>
            <person name="Camacho A."/>
            <person name="Rodriguez-Valera F."/>
        </authorList>
    </citation>
    <scope>NUCLEOTIDE SEQUENCE</scope>
</reference>
<dbReference type="GO" id="GO:0006631">
    <property type="term" value="P:fatty acid metabolic process"/>
    <property type="evidence" value="ECO:0007669"/>
    <property type="project" value="UniProtKB-KW"/>
</dbReference>
<dbReference type="Pfam" id="PF03061">
    <property type="entry name" value="4HBT"/>
    <property type="match status" value="1"/>
</dbReference>
<evidence type="ECO:0000256" key="15">
    <source>
        <dbReference type="ARBA" id="ARBA00023273"/>
    </source>
</evidence>
<proteinExistence type="inferred from homology"/>
<dbReference type="InterPro" id="IPR052365">
    <property type="entry name" value="THEM4/THEM5_acyl-CoA_thioest"/>
</dbReference>
<comment type="caution">
    <text evidence="28">The sequence shown here is derived from an EMBL/GenBank/DDBJ whole genome shotgun (WGS) entry which is preliminary data.</text>
</comment>
<keyword evidence="10" id="KW-0276">Fatty acid metabolism</keyword>
<keyword evidence="14" id="KW-0472">Membrane</keyword>
<keyword evidence="5" id="KW-1003">Cell membrane</keyword>
<comment type="catalytic activity">
    <reaction evidence="25">
        <text>dodecanoyl-CoA + H2O = dodecanoate + CoA + H(+)</text>
        <dbReference type="Rhea" id="RHEA:30135"/>
        <dbReference type="ChEBI" id="CHEBI:15377"/>
        <dbReference type="ChEBI" id="CHEBI:15378"/>
        <dbReference type="ChEBI" id="CHEBI:18262"/>
        <dbReference type="ChEBI" id="CHEBI:57287"/>
        <dbReference type="ChEBI" id="CHEBI:57375"/>
    </reaction>
    <physiologicalReaction direction="left-to-right" evidence="25">
        <dbReference type="Rhea" id="RHEA:30136"/>
    </physiologicalReaction>
</comment>
<evidence type="ECO:0000256" key="1">
    <source>
        <dbReference type="ARBA" id="ARBA00004496"/>
    </source>
</evidence>
<evidence type="ECO:0000256" key="26">
    <source>
        <dbReference type="ARBA" id="ARBA00048180"/>
    </source>
</evidence>
<evidence type="ECO:0000256" key="11">
    <source>
        <dbReference type="ARBA" id="ARBA00022946"/>
    </source>
</evidence>
<dbReference type="GO" id="GO:0032587">
    <property type="term" value="C:ruffle membrane"/>
    <property type="evidence" value="ECO:0007669"/>
    <property type="project" value="UniProtKB-SubCell"/>
</dbReference>
<name>A0A094PV33_9ZZZZ</name>
<dbReference type="CDD" id="cd03440">
    <property type="entry name" value="hot_dog"/>
    <property type="match status" value="1"/>
</dbReference>
<evidence type="ECO:0000256" key="2">
    <source>
        <dbReference type="ARBA" id="ARBA00004569"/>
    </source>
</evidence>
<comment type="catalytic activity">
    <reaction evidence="26">
        <text>tetradecanoyl-CoA + H2O = tetradecanoate + CoA + H(+)</text>
        <dbReference type="Rhea" id="RHEA:40119"/>
        <dbReference type="ChEBI" id="CHEBI:15377"/>
        <dbReference type="ChEBI" id="CHEBI:15378"/>
        <dbReference type="ChEBI" id="CHEBI:30807"/>
        <dbReference type="ChEBI" id="CHEBI:57287"/>
        <dbReference type="ChEBI" id="CHEBI:57385"/>
    </reaction>
    <physiologicalReaction direction="left-to-right" evidence="26">
        <dbReference type="Rhea" id="RHEA:40120"/>
    </physiologicalReaction>
</comment>
<evidence type="ECO:0000256" key="6">
    <source>
        <dbReference type="ARBA" id="ARBA00022490"/>
    </source>
</evidence>
<evidence type="ECO:0000256" key="13">
    <source>
        <dbReference type="ARBA" id="ARBA00023128"/>
    </source>
</evidence>
<evidence type="ECO:0000256" key="8">
    <source>
        <dbReference type="ARBA" id="ARBA00022792"/>
    </source>
</evidence>
<keyword evidence="8" id="KW-0999">Mitochondrion inner membrane</keyword>
<comment type="catalytic activity">
    <reaction evidence="23">
        <text>hexadecanoyl-CoA + H2O = hexadecanoate + CoA + H(+)</text>
        <dbReference type="Rhea" id="RHEA:16645"/>
        <dbReference type="ChEBI" id="CHEBI:7896"/>
        <dbReference type="ChEBI" id="CHEBI:15377"/>
        <dbReference type="ChEBI" id="CHEBI:15378"/>
        <dbReference type="ChEBI" id="CHEBI:57287"/>
        <dbReference type="ChEBI" id="CHEBI:57379"/>
        <dbReference type="EC" id="3.1.2.2"/>
    </reaction>
    <physiologicalReaction direction="left-to-right" evidence="23">
        <dbReference type="Rhea" id="RHEA:16646"/>
    </physiologicalReaction>
</comment>
<keyword evidence="15" id="KW-0966">Cell projection</keyword>
<evidence type="ECO:0000256" key="22">
    <source>
        <dbReference type="ARBA" id="ARBA00047588"/>
    </source>
</evidence>
<dbReference type="PANTHER" id="PTHR12418">
    <property type="entry name" value="ACYL-COENZYME A THIOESTERASE THEM4"/>
    <property type="match status" value="1"/>
</dbReference>
<evidence type="ECO:0000256" key="9">
    <source>
        <dbReference type="ARBA" id="ARBA00022801"/>
    </source>
</evidence>
<dbReference type="AlphaFoldDB" id="A0A094PV33"/>
<evidence type="ECO:0000259" key="27">
    <source>
        <dbReference type="Pfam" id="PF03061"/>
    </source>
</evidence>
<evidence type="ECO:0000313" key="28">
    <source>
        <dbReference type="EMBL" id="KGA14967.1"/>
    </source>
</evidence>
<dbReference type="GO" id="GO:0005743">
    <property type="term" value="C:mitochondrial inner membrane"/>
    <property type="evidence" value="ECO:0007669"/>
    <property type="project" value="UniProtKB-SubCell"/>
</dbReference>
<dbReference type="GO" id="GO:0006915">
    <property type="term" value="P:apoptotic process"/>
    <property type="evidence" value="ECO:0007669"/>
    <property type="project" value="UniProtKB-KW"/>
</dbReference>
<keyword evidence="12" id="KW-0443">Lipid metabolism</keyword>
<evidence type="ECO:0000256" key="25">
    <source>
        <dbReference type="ARBA" id="ARBA00048074"/>
    </source>
</evidence>
<evidence type="ECO:0000256" key="10">
    <source>
        <dbReference type="ARBA" id="ARBA00022832"/>
    </source>
</evidence>
<evidence type="ECO:0000256" key="19">
    <source>
        <dbReference type="ARBA" id="ARBA00038848"/>
    </source>
</evidence>
<sequence>MTRVASTTPPEGAKLPERHPLAPVAGTQIPSHFGHCFGCGQLHPTGLHLIAHAGAGLDLTAKFTVTENHQGAPGLAHGGLLSLAFDEALGKLMWLIRSPAVTGRLETDFIKPIPIGTTLHISAAITGQVSRKVYTEAVGRINGPDGDIAVRAAALFIIVPMSHFIANAPADYLEYIKKSPELLAFVDPDFEINP</sequence>
<evidence type="ECO:0000256" key="24">
    <source>
        <dbReference type="ARBA" id="ARBA00047969"/>
    </source>
</evidence>
<evidence type="ECO:0000256" key="12">
    <source>
        <dbReference type="ARBA" id="ARBA00023098"/>
    </source>
</evidence>
<keyword evidence="11" id="KW-0809">Transit peptide</keyword>
<evidence type="ECO:0000256" key="18">
    <source>
        <dbReference type="ARBA" id="ARBA00038456"/>
    </source>
</evidence>
<dbReference type="GO" id="GO:0005758">
    <property type="term" value="C:mitochondrial intermembrane space"/>
    <property type="evidence" value="ECO:0007669"/>
    <property type="project" value="UniProtKB-SubCell"/>
</dbReference>
<evidence type="ECO:0000256" key="4">
    <source>
        <dbReference type="ARBA" id="ARBA00004637"/>
    </source>
</evidence>
<evidence type="ECO:0000256" key="16">
    <source>
        <dbReference type="ARBA" id="ARBA00035852"/>
    </source>
</evidence>
<evidence type="ECO:0000256" key="7">
    <source>
        <dbReference type="ARBA" id="ARBA00022703"/>
    </source>
</evidence>
<dbReference type="PANTHER" id="PTHR12418:SF19">
    <property type="entry name" value="ACYL-COENZYME A THIOESTERASE THEM4"/>
    <property type="match status" value="1"/>
</dbReference>
<evidence type="ECO:0000256" key="23">
    <source>
        <dbReference type="ARBA" id="ARBA00047734"/>
    </source>
</evidence>
<dbReference type="InterPro" id="IPR029069">
    <property type="entry name" value="HotDog_dom_sf"/>
</dbReference>
<evidence type="ECO:0000256" key="17">
    <source>
        <dbReference type="ARBA" id="ARBA00037002"/>
    </source>
</evidence>
<comment type="catalytic activity">
    <reaction evidence="24">
        <text>decanoyl-CoA + H2O = decanoate + CoA + H(+)</text>
        <dbReference type="Rhea" id="RHEA:40059"/>
        <dbReference type="ChEBI" id="CHEBI:15377"/>
        <dbReference type="ChEBI" id="CHEBI:15378"/>
        <dbReference type="ChEBI" id="CHEBI:27689"/>
        <dbReference type="ChEBI" id="CHEBI:57287"/>
        <dbReference type="ChEBI" id="CHEBI:61430"/>
    </reaction>
    <physiologicalReaction direction="left-to-right" evidence="24">
        <dbReference type="Rhea" id="RHEA:40060"/>
    </physiologicalReaction>
</comment>
<comment type="catalytic activity">
    <reaction evidence="17">
        <text>(9Z)-octadecenoyl-CoA + H2O = (9Z)-octadecenoate + CoA + H(+)</text>
        <dbReference type="Rhea" id="RHEA:40139"/>
        <dbReference type="ChEBI" id="CHEBI:15377"/>
        <dbReference type="ChEBI" id="CHEBI:15378"/>
        <dbReference type="ChEBI" id="CHEBI:30823"/>
        <dbReference type="ChEBI" id="CHEBI:57287"/>
        <dbReference type="ChEBI" id="CHEBI:57387"/>
    </reaction>
    <physiologicalReaction direction="left-to-right" evidence="17">
        <dbReference type="Rhea" id="RHEA:40140"/>
    </physiologicalReaction>
</comment>
<comment type="similarity">
    <text evidence="18">Belongs to the THEM4/THEM5 thioesterase family.</text>
</comment>
<comment type="subcellular location">
    <subcellularLocation>
        <location evidence="3">Cell projection</location>
        <location evidence="3">Ruffle membrane</location>
    </subcellularLocation>
    <subcellularLocation>
        <location evidence="1">Cytoplasm</location>
    </subcellularLocation>
    <subcellularLocation>
        <location evidence="4">Mitochondrion inner membrane</location>
        <topology evidence="4">Peripheral membrane protein</topology>
    </subcellularLocation>
    <subcellularLocation>
        <location evidence="2">Mitochondrion intermembrane space</location>
    </subcellularLocation>
</comment>
<keyword evidence="9" id="KW-0378">Hydrolase</keyword>
<gene>
    <name evidence="28" type="ORF">GM50_18455</name>
</gene>
<evidence type="ECO:0000256" key="21">
    <source>
        <dbReference type="ARBA" id="ARBA00043210"/>
    </source>
</evidence>
<keyword evidence="6" id="KW-0963">Cytoplasm</keyword>
<accession>A0A094PV33</accession>
<keyword evidence="7" id="KW-0053">Apoptosis</keyword>
<dbReference type="GO" id="GO:0016787">
    <property type="term" value="F:hydrolase activity"/>
    <property type="evidence" value="ECO:0007669"/>
    <property type="project" value="UniProtKB-KW"/>
</dbReference>
<dbReference type="InterPro" id="IPR006683">
    <property type="entry name" value="Thioestr_dom"/>
</dbReference>
<organism evidence="28">
    <name type="scientific">freshwater metagenome</name>
    <dbReference type="NCBI Taxonomy" id="449393"/>
    <lineage>
        <taxon>unclassified sequences</taxon>
        <taxon>metagenomes</taxon>
        <taxon>ecological metagenomes</taxon>
    </lineage>
</organism>
<evidence type="ECO:0000256" key="14">
    <source>
        <dbReference type="ARBA" id="ARBA00023136"/>
    </source>
</evidence>
<comment type="catalytic activity">
    <reaction evidence="16">
        <text>(5Z,8Z,11Z,14Z)-eicosatetraenoyl-CoA + H2O = (5Z,8Z,11Z,14Z)-eicosatetraenoate + CoA + H(+)</text>
        <dbReference type="Rhea" id="RHEA:40151"/>
        <dbReference type="ChEBI" id="CHEBI:15377"/>
        <dbReference type="ChEBI" id="CHEBI:15378"/>
        <dbReference type="ChEBI" id="CHEBI:32395"/>
        <dbReference type="ChEBI" id="CHEBI:57287"/>
        <dbReference type="ChEBI" id="CHEBI:57368"/>
    </reaction>
    <physiologicalReaction direction="left-to-right" evidence="16">
        <dbReference type="Rhea" id="RHEA:40152"/>
    </physiologicalReaction>
</comment>
<dbReference type="EMBL" id="JNSK01000111">
    <property type="protein sequence ID" value="KGA14967.1"/>
    <property type="molecule type" value="Genomic_DNA"/>
</dbReference>